<organism evidence="2 3">
    <name type="scientific">Nocardia albiluteola</name>
    <dbReference type="NCBI Taxonomy" id="2842303"/>
    <lineage>
        <taxon>Bacteria</taxon>
        <taxon>Bacillati</taxon>
        <taxon>Actinomycetota</taxon>
        <taxon>Actinomycetes</taxon>
        <taxon>Mycobacteriales</taxon>
        <taxon>Nocardiaceae</taxon>
        <taxon>Nocardia</taxon>
    </lineage>
</organism>
<gene>
    <name evidence="2" type="ORF">KO481_04370</name>
</gene>
<dbReference type="RefSeq" id="WP_215915569.1">
    <property type="nucleotide sequence ID" value="NZ_JAHKNI010000001.1"/>
</dbReference>
<evidence type="ECO:0000313" key="2">
    <source>
        <dbReference type="EMBL" id="MBU3060758.1"/>
    </source>
</evidence>
<evidence type="ECO:0000256" key="1">
    <source>
        <dbReference type="SAM" id="MobiDB-lite"/>
    </source>
</evidence>
<comment type="caution">
    <text evidence="2">The sequence shown here is derived from an EMBL/GenBank/DDBJ whole genome shotgun (WGS) entry which is preliminary data.</text>
</comment>
<sequence length="219" mass="23700">MTEPTATVTKPLYATVGAGDALYTAVNDLVGKVRERTATVDVHGRVDEARERLANLPSDAQEQFESLRHRLTGLPAELPDDLAELREKLTSEELRKLVDQYYHQLVDLYQDLAARGEETVERLRSNPSFGEGFDRVEGIYSDVVTRAEDVFGKVSEQARGLLGNGEEATEAEAAPVVDAEVVQVTTEAAPVDEAESAAPAKKAPAKKAPAKKATAAVKK</sequence>
<reference evidence="2 3" key="1">
    <citation type="submission" date="2021-06" db="EMBL/GenBank/DDBJ databases">
        <title>Actinomycetes sequencing.</title>
        <authorList>
            <person name="Shan Q."/>
        </authorList>
    </citation>
    <scope>NUCLEOTIDE SEQUENCE [LARGE SCALE GENOMIC DNA]</scope>
    <source>
        <strain evidence="2 3">NEAU-G5</strain>
    </source>
</reference>
<dbReference type="EMBL" id="JAHKNI010000001">
    <property type="protein sequence ID" value="MBU3060758.1"/>
    <property type="molecule type" value="Genomic_DNA"/>
</dbReference>
<accession>A0ABS6AS90</accession>
<name>A0ABS6AS90_9NOCA</name>
<feature type="region of interest" description="Disordered" evidence="1">
    <location>
        <begin position="187"/>
        <end position="219"/>
    </location>
</feature>
<keyword evidence="3" id="KW-1185">Reference proteome</keyword>
<dbReference type="Proteomes" id="UP000733379">
    <property type="component" value="Unassembled WGS sequence"/>
</dbReference>
<proteinExistence type="predicted"/>
<evidence type="ECO:0000313" key="3">
    <source>
        <dbReference type="Proteomes" id="UP000733379"/>
    </source>
</evidence>
<protein>
    <submittedName>
        <fullName evidence="2">Heparin-binding hemagglutinin</fullName>
    </submittedName>
</protein>